<keyword evidence="10 11" id="KW-0472">Membrane</keyword>
<evidence type="ECO:0000256" key="11">
    <source>
        <dbReference type="SAM" id="Phobius"/>
    </source>
</evidence>
<evidence type="ECO:0000259" key="13">
    <source>
        <dbReference type="PROSITE" id="PS50885"/>
    </source>
</evidence>
<organism evidence="14 16">
    <name type="scientific">Mycolicibacter arupensis</name>
    <dbReference type="NCBI Taxonomy" id="342002"/>
    <lineage>
        <taxon>Bacteria</taxon>
        <taxon>Bacillati</taxon>
        <taxon>Actinomycetota</taxon>
        <taxon>Actinomycetes</taxon>
        <taxon>Mycobacteriales</taxon>
        <taxon>Mycobacteriaceae</taxon>
        <taxon>Mycolicibacter</taxon>
    </lineage>
</organism>
<dbReference type="InterPro" id="IPR036097">
    <property type="entry name" value="HisK_dim/P_sf"/>
</dbReference>
<dbReference type="InterPro" id="IPR003661">
    <property type="entry name" value="HisK_dim/P_dom"/>
</dbReference>
<feature type="transmembrane region" description="Helical" evidence="11">
    <location>
        <begin position="145"/>
        <end position="169"/>
    </location>
</feature>
<evidence type="ECO:0000256" key="5">
    <source>
        <dbReference type="ARBA" id="ARBA00022679"/>
    </source>
</evidence>
<evidence type="ECO:0000256" key="8">
    <source>
        <dbReference type="ARBA" id="ARBA00022989"/>
    </source>
</evidence>
<keyword evidence="8 11" id="KW-1133">Transmembrane helix</keyword>
<evidence type="ECO:0000313" key="14">
    <source>
        <dbReference type="EMBL" id="KKB99684.1"/>
    </source>
</evidence>
<dbReference type="InterPro" id="IPR004358">
    <property type="entry name" value="Sig_transdc_His_kin-like_C"/>
</dbReference>
<sequence>MTATPSLRRRLTVLVLALLALSMVAMGIGINASLSALANRSVHERLEIAADRADSLVALGISAEQLSDHLNVGVIGALVVTADGDSFGDPEIEPDASTGGTSSALPMAPFHSSELVVHPLANGDRVILTVDTTESDETLRRLRSLMIAAGMATLVLASILLAGGSRVLLAPLDRLTDLARDITTGDRGRRLRPDRPKTELGRAADAFDGMLDELEASEKRAYLAAQRAQRAEAAMRRFLADAAHELRTPIAGMQAAAEQIAGNVGQQAVASLGAETIEPEVLRQHRRASLLLTEARRATRLVTDMLDLSYIDAGLPLELQDADLIGIVDHQLDRAALLAPQLRLVRTGLDAVSVRVDPTRVAQILSNLLDNARRHTLPGGQITVDVRSDEGVDNDGVVVLVTDTGCGVRDEDAERIFDRLVRLDSARDRDHGGAGLGLPIARALAVAHGGTLSCVPHQGGACFKLVIPGPSSADARAVRTPGG</sequence>
<dbReference type="GO" id="GO:0000155">
    <property type="term" value="F:phosphorelay sensor kinase activity"/>
    <property type="evidence" value="ECO:0007669"/>
    <property type="project" value="InterPro"/>
</dbReference>
<dbReference type="PROSITE" id="PS50109">
    <property type="entry name" value="HIS_KIN"/>
    <property type="match status" value="1"/>
</dbReference>
<dbReference type="SMART" id="SM00388">
    <property type="entry name" value="HisKA"/>
    <property type="match status" value="1"/>
</dbReference>
<keyword evidence="17" id="KW-1185">Reference proteome</keyword>
<dbReference type="PANTHER" id="PTHR45436:SF5">
    <property type="entry name" value="SENSOR HISTIDINE KINASE TRCS"/>
    <property type="match status" value="1"/>
</dbReference>
<dbReference type="SUPFAM" id="SSF158472">
    <property type="entry name" value="HAMP domain-like"/>
    <property type="match status" value="1"/>
</dbReference>
<comment type="catalytic activity">
    <reaction evidence="1">
        <text>ATP + protein L-histidine = ADP + protein N-phospho-L-histidine.</text>
        <dbReference type="EC" id="2.7.13.3"/>
    </reaction>
</comment>
<evidence type="ECO:0000313" key="16">
    <source>
        <dbReference type="Proteomes" id="UP000034416"/>
    </source>
</evidence>
<dbReference type="InterPro" id="IPR003660">
    <property type="entry name" value="HAMP_dom"/>
</dbReference>
<dbReference type="EMBL" id="LASW01000027">
    <property type="protein sequence ID" value="KKB99684.1"/>
    <property type="molecule type" value="Genomic_DNA"/>
</dbReference>
<dbReference type="CDD" id="cd06225">
    <property type="entry name" value="HAMP"/>
    <property type="match status" value="1"/>
</dbReference>
<dbReference type="SUPFAM" id="SSF55874">
    <property type="entry name" value="ATPase domain of HSP90 chaperone/DNA topoisomerase II/histidine kinase"/>
    <property type="match status" value="1"/>
</dbReference>
<dbReference type="SMART" id="SM00387">
    <property type="entry name" value="HATPase_c"/>
    <property type="match status" value="1"/>
</dbReference>
<evidence type="ECO:0000256" key="10">
    <source>
        <dbReference type="ARBA" id="ARBA00023136"/>
    </source>
</evidence>
<dbReference type="Proteomes" id="UP000192327">
    <property type="component" value="Unassembled WGS sequence"/>
</dbReference>
<feature type="domain" description="HAMP" evidence="13">
    <location>
        <begin position="166"/>
        <end position="219"/>
    </location>
</feature>
<accession>A0A0F5MYL8</accession>
<dbReference type="SUPFAM" id="SSF47384">
    <property type="entry name" value="Homodimeric domain of signal transducing histidine kinase"/>
    <property type="match status" value="1"/>
</dbReference>
<comment type="subcellular location">
    <subcellularLocation>
        <location evidence="2">Cell membrane</location>
    </subcellularLocation>
</comment>
<keyword evidence="6 11" id="KW-0812">Transmembrane</keyword>
<keyword evidence="5" id="KW-0808">Transferase</keyword>
<reference evidence="16" key="1">
    <citation type="submission" date="2015-04" db="EMBL/GenBank/DDBJ databases">
        <title>Genome sequence of Mycobacterium arupense GUC1.</title>
        <authorList>
            <person name="Greninger A.L."/>
            <person name="Cunningham G."/>
            <person name="Chiu C.Y."/>
            <person name="Miller S."/>
        </authorList>
    </citation>
    <scope>NUCLEOTIDE SEQUENCE [LARGE SCALE GENOMIC DNA]</scope>
    <source>
        <strain evidence="16">GUC1</strain>
    </source>
</reference>
<evidence type="ECO:0000256" key="9">
    <source>
        <dbReference type="ARBA" id="ARBA00023012"/>
    </source>
</evidence>
<dbReference type="InterPro" id="IPR003594">
    <property type="entry name" value="HATPase_dom"/>
</dbReference>
<dbReference type="RefSeq" id="WP_046189148.1">
    <property type="nucleotide sequence ID" value="NZ_JACKUJ010000043.1"/>
</dbReference>
<evidence type="ECO:0000256" key="1">
    <source>
        <dbReference type="ARBA" id="ARBA00000085"/>
    </source>
</evidence>
<evidence type="ECO:0000256" key="6">
    <source>
        <dbReference type="ARBA" id="ARBA00022692"/>
    </source>
</evidence>
<dbReference type="InterPro" id="IPR036890">
    <property type="entry name" value="HATPase_C_sf"/>
</dbReference>
<proteinExistence type="predicted"/>
<dbReference type="Gene3D" id="3.30.565.10">
    <property type="entry name" value="Histidine kinase-like ATPase, C-terminal domain"/>
    <property type="match status" value="1"/>
</dbReference>
<dbReference type="CDD" id="cd00075">
    <property type="entry name" value="HATPase"/>
    <property type="match status" value="1"/>
</dbReference>
<dbReference type="PANTHER" id="PTHR45436">
    <property type="entry name" value="SENSOR HISTIDINE KINASE YKOH"/>
    <property type="match status" value="1"/>
</dbReference>
<evidence type="ECO:0000256" key="4">
    <source>
        <dbReference type="ARBA" id="ARBA00022553"/>
    </source>
</evidence>
<dbReference type="Pfam" id="PF00512">
    <property type="entry name" value="HisKA"/>
    <property type="match status" value="1"/>
</dbReference>
<dbReference type="GO" id="GO:0005886">
    <property type="term" value="C:plasma membrane"/>
    <property type="evidence" value="ECO:0007669"/>
    <property type="project" value="UniProtKB-SubCell"/>
</dbReference>
<feature type="domain" description="Histidine kinase" evidence="12">
    <location>
        <begin position="241"/>
        <end position="471"/>
    </location>
</feature>
<reference evidence="14" key="2">
    <citation type="submission" date="2015-04" db="EMBL/GenBank/DDBJ databases">
        <title>Genome sequence of Mycobacterium arupense strain GUC1.</title>
        <authorList>
            <person name="Greninger A.L."/>
            <person name="Cunningham G."/>
            <person name="Chiu C.Y."/>
            <person name="Miller S."/>
        </authorList>
    </citation>
    <scope>NUCLEOTIDE SEQUENCE</scope>
    <source>
        <strain evidence="14">GUC1</strain>
    </source>
</reference>
<protein>
    <recommendedName>
        <fullName evidence="3">histidine kinase</fullName>
        <ecNumber evidence="3">2.7.13.3</ecNumber>
    </recommendedName>
</protein>
<evidence type="ECO:0000313" key="17">
    <source>
        <dbReference type="Proteomes" id="UP000192327"/>
    </source>
</evidence>
<keyword evidence="9" id="KW-0902">Two-component regulatory system</keyword>
<dbReference type="InterPro" id="IPR005467">
    <property type="entry name" value="His_kinase_dom"/>
</dbReference>
<dbReference type="Proteomes" id="UP000034416">
    <property type="component" value="Unassembled WGS sequence"/>
</dbReference>
<dbReference type="PROSITE" id="PS50885">
    <property type="entry name" value="HAMP"/>
    <property type="match status" value="1"/>
</dbReference>
<dbReference type="SMART" id="SM00304">
    <property type="entry name" value="HAMP"/>
    <property type="match status" value="1"/>
</dbReference>
<dbReference type="Pfam" id="PF02518">
    <property type="entry name" value="HATPase_c"/>
    <property type="match status" value="1"/>
</dbReference>
<dbReference type="PATRIC" id="fig|342002.3.peg.1507"/>
<keyword evidence="4" id="KW-0597">Phosphoprotein</keyword>
<gene>
    <name evidence="15" type="ORF">BST15_00645</name>
    <name evidence="14" type="ORF">WR43_08535</name>
</gene>
<evidence type="ECO:0000256" key="7">
    <source>
        <dbReference type="ARBA" id="ARBA00022777"/>
    </source>
</evidence>
<evidence type="ECO:0000313" key="15">
    <source>
        <dbReference type="EMBL" id="ORA01085.1"/>
    </source>
</evidence>
<dbReference type="EMBL" id="MVHH01000001">
    <property type="protein sequence ID" value="ORA01085.1"/>
    <property type="molecule type" value="Genomic_DNA"/>
</dbReference>
<evidence type="ECO:0000256" key="3">
    <source>
        <dbReference type="ARBA" id="ARBA00012438"/>
    </source>
</evidence>
<reference evidence="15 17" key="3">
    <citation type="submission" date="2016-12" db="EMBL/GenBank/DDBJ databases">
        <title>The new phylogeny of genus Mycobacterium.</title>
        <authorList>
            <person name="Tortoli E."/>
            <person name="Trovato A."/>
            <person name="Cirillo D.M."/>
        </authorList>
    </citation>
    <scope>NUCLEOTIDE SEQUENCE [LARGE SCALE GENOMIC DNA]</scope>
    <source>
        <strain evidence="15 17">DSM 44942</strain>
    </source>
</reference>
<dbReference type="AlphaFoldDB" id="A0A0F5MYL8"/>
<dbReference type="Gene3D" id="6.10.340.10">
    <property type="match status" value="1"/>
</dbReference>
<dbReference type="Gene3D" id="1.10.287.130">
    <property type="match status" value="1"/>
</dbReference>
<dbReference type="InterPro" id="IPR050428">
    <property type="entry name" value="TCS_sensor_his_kinase"/>
</dbReference>
<dbReference type="PRINTS" id="PR00344">
    <property type="entry name" value="BCTRLSENSOR"/>
</dbReference>
<dbReference type="Pfam" id="PF00672">
    <property type="entry name" value="HAMP"/>
    <property type="match status" value="1"/>
</dbReference>
<keyword evidence="7 15" id="KW-0418">Kinase</keyword>
<comment type="caution">
    <text evidence="14">The sequence shown here is derived from an EMBL/GenBank/DDBJ whole genome shotgun (WGS) entry which is preliminary data.</text>
</comment>
<dbReference type="CDD" id="cd00082">
    <property type="entry name" value="HisKA"/>
    <property type="match status" value="1"/>
</dbReference>
<evidence type="ECO:0000256" key="2">
    <source>
        <dbReference type="ARBA" id="ARBA00004236"/>
    </source>
</evidence>
<dbReference type="EC" id="2.7.13.3" evidence="3"/>
<evidence type="ECO:0000259" key="12">
    <source>
        <dbReference type="PROSITE" id="PS50109"/>
    </source>
</evidence>
<name>A0A0F5MYL8_9MYCO</name>
<dbReference type="STRING" id="342002.BST15_00645"/>